<gene>
    <name evidence="2" type="ORF">EAS62_07315</name>
</gene>
<evidence type="ECO:0000313" key="3">
    <source>
        <dbReference type="Proteomes" id="UP000289946"/>
    </source>
</evidence>
<name>A0ABY0DS08_9BRAD</name>
<accession>A0ABY0DS08</accession>
<keyword evidence="3" id="KW-1185">Reference proteome</keyword>
<feature type="region of interest" description="Disordered" evidence="1">
    <location>
        <begin position="1"/>
        <end position="53"/>
    </location>
</feature>
<reference evidence="2 3" key="1">
    <citation type="submission" date="2018-10" db="EMBL/GenBank/DDBJ databases">
        <title>Bradyrhizobium sp. nov., isolated from effective nodules of peanut in China.</title>
        <authorList>
            <person name="Li Y."/>
        </authorList>
    </citation>
    <scope>NUCLEOTIDE SEQUENCE [LARGE SCALE GENOMIC DNA]</scope>
    <source>
        <strain evidence="2 3">CCBAU 51781</strain>
    </source>
</reference>
<evidence type="ECO:0000256" key="1">
    <source>
        <dbReference type="SAM" id="MobiDB-lite"/>
    </source>
</evidence>
<dbReference type="EMBL" id="RDRA01000004">
    <property type="protein sequence ID" value="RXG97581.1"/>
    <property type="molecule type" value="Genomic_DNA"/>
</dbReference>
<comment type="caution">
    <text evidence="2">The sequence shown here is derived from an EMBL/GenBank/DDBJ whole genome shotgun (WGS) entry which is preliminary data.</text>
</comment>
<dbReference type="Proteomes" id="UP000289946">
    <property type="component" value="Unassembled WGS sequence"/>
</dbReference>
<protein>
    <submittedName>
        <fullName evidence="2">Uncharacterized protein</fullName>
    </submittedName>
</protein>
<proteinExistence type="predicted"/>
<sequence length="79" mass="8728">MRGALATKQSRLPPWKDPGLLRCARNDGGGSNSSQQINRRKERPFQKAPLPPVIARSPCDEAIQTAAAEKFWIASLRSQ</sequence>
<evidence type="ECO:0000313" key="2">
    <source>
        <dbReference type="EMBL" id="RXG97581.1"/>
    </source>
</evidence>
<organism evidence="2 3">
    <name type="scientific">Bradyrhizobium zhanjiangense</name>
    <dbReference type="NCBI Taxonomy" id="1325107"/>
    <lineage>
        <taxon>Bacteria</taxon>
        <taxon>Pseudomonadati</taxon>
        <taxon>Pseudomonadota</taxon>
        <taxon>Alphaproteobacteria</taxon>
        <taxon>Hyphomicrobiales</taxon>
        <taxon>Nitrobacteraceae</taxon>
        <taxon>Bradyrhizobium</taxon>
    </lineage>
</organism>